<dbReference type="Proteomes" id="UP000789508">
    <property type="component" value="Unassembled WGS sequence"/>
</dbReference>
<feature type="compositionally biased region" description="Basic and acidic residues" evidence="2">
    <location>
        <begin position="8"/>
        <end position="24"/>
    </location>
</feature>
<feature type="compositionally biased region" description="Low complexity" evidence="2">
    <location>
        <begin position="25"/>
        <end position="35"/>
    </location>
</feature>
<evidence type="ECO:0000256" key="1">
    <source>
        <dbReference type="PROSITE-ProRule" id="PRU00267"/>
    </source>
</evidence>
<evidence type="ECO:0000313" key="5">
    <source>
        <dbReference type="Proteomes" id="UP000789508"/>
    </source>
</evidence>
<evidence type="ECO:0000259" key="3">
    <source>
        <dbReference type="PROSITE" id="PS50118"/>
    </source>
</evidence>
<dbReference type="GO" id="GO:0003677">
    <property type="term" value="F:DNA binding"/>
    <property type="evidence" value="ECO:0007669"/>
    <property type="project" value="UniProtKB-UniRule"/>
</dbReference>
<accession>A0A9N9A374</accession>
<proteinExistence type="predicted"/>
<keyword evidence="1" id="KW-0238">DNA-binding</keyword>
<organism evidence="4 5">
    <name type="scientific">Ambispora leptoticha</name>
    <dbReference type="NCBI Taxonomy" id="144679"/>
    <lineage>
        <taxon>Eukaryota</taxon>
        <taxon>Fungi</taxon>
        <taxon>Fungi incertae sedis</taxon>
        <taxon>Mucoromycota</taxon>
        <taxon>Glomeromycotina</taxon>
        <taxon>Glomeromycetes</taxon>
        <taxon>Archaeosporales</taxon>
        <taxon>Ambisporaceae</taxon>
        <taxon>Ambispora</taxon>
    </lineage>
</organism>
<evidence type="ECO:0000256" key="2">
    <source>
        <dbReference type="SAM" id="MobiDB-lite"/>
    </source>
</evidence>
<evidence type="ECO:0000313" key="4">
    <source>
        <dbReference type="EMBL" id="CAG8517516.1"/>
    </source>
</evidence>
<feature type="DNA-binding region" description="HMG box" evidence="1">
    <location>
        <begin position="88"/>
        <end position="154"/>
    </location>
</feature>
<name>A0A9N9A374_9GLOM</name>
<dbReference type="InterPro" id="IPR036910">
    <property type="entry name" value="HMG_box_dom_sf"/>
</dbReference>
<reference evidence="4" key="1">
    <citation type="submission" date="2021-06" db="EMBL/GenBank/DDBJ databases">
        <authorList>
            <person name="Kallberg Y."/>
            <person name="Tangrot J."/>
            <person name="Rosling A."/>
        </authorList>
    </citation>
    <scope>NUCLEOTIDE SEQUENCE</scope>
    <source>
        <strain evidence="4">FL130A</strain>
    </source>
</reference>
<feature type="domain" description="HMG box" evidence="3">
    <location>
        <begin position="88"/>
        <end position="154"/>
    </location>
</feature>
<keyword evidence="1" id="KW-0539">Nucleus</keyword>
<dbReference type="SUPFAM" id="SSF47095">
    <property type="entry name" value="HMG-box"/>
    <property type="match status" value="1"/>
</dbReference>
<comment type="caution">
    <text evidence="4">The sequence shown here is derived from an EMBL/GenBank/DDBJ whole genome shotgun (WGS) entry which is preliminary data.</text>
</comment>
<dbReference type="GO" id="GO:0005634">
    <property type="term" value="C:nucleus"/>
    <property type="evidence" value="ECO:0007669"/>
    <property type="project" value="UniProtKB-UniRule"/>
</dbReference>
<keyword evidence="5" id="KW-1185">Reference proteome</keyword>
<dbReference type="Gene3D" id="1.10.30.10">
    <property type="entry name" value="High mobility group box domain"/>
    <property type="match status" value="1"/>
</dbReference>
<dbReference type="EMBL" id="CAJVPS010000966">
    <property type="protein sequence ID" value="CAG8517516.1"/>
    <property type="molecule type" value="Genomic_DNA"/>
</dbReference>
<dbReference type="CDD" id="cd01389">
    <property type="entry name" value="HMG-box_ROX1-like"/>
    <property type="match status" value="1"/>
</dbReference>
<feature type="region of interest" description="Disordered" evidence="2">
    <location>
        <begin position="169"/>
        <end position="195"/>
    </location>
</feature>
<dbReference type="InterPro" id="IPR009071">
    <property type="entry name" value="HMG_box_dom"/>
</dbReference>
<feature type="region of interest" description="Disordered" evidence="2">
    <location>
        <begin position="1"/>
        <end position="36"/>
    </location>
</feature>
<dbReference type="PROSITE" id="PS50118">
    <property type="entry name" value="HMG_BOX_2"/>
    <property type="match status" value="1"/>
</dbReference>
<dbReference type="AlphaFoldDB" id="A0A9N9A374"/>
<gene>
    <name evidence="4" type="ORF">ALEPTO_LOCUS4292</name>
</gene>
<protein>
    <submittedName>
        <fullName evidence="4">11732_t:CDS:1</fullName>
    </submittedName>
</protein>
<dbReference type="OrthoDB" id="2357619at2759"/>
<sequence length="397" mass="45077">MPLPAQTIREHPYHKTTSNDERSSRCNNSNNNTTSPVTVVEANLDTSGEREKIVVTLNDGVKIEFHVPTSKEIRDRFFYRKAKSSDKPARPPNKFFIFRTMFQGSLDTFKLQVPIVSELASQVWRKSSNEVKEAFSKLAEIAKNEHSEINPGYVYKPYRKVSLAKSDLSSPSCEEESSETSSSPPSPTTPSPSWSNTYLPIDYPGDYMPSCFSANQLENYESPTTMYNCAQSDAIFQTPSLSLDFNSDYQSYITMGSDACYTSICPTQSPFLSYTPPAYPICSLNQSTTIEEQPILETKLIDSYSDNIRMINQSQFEHLQEVKIETQSHYRTKISRKTTKRYTQKQQDEKFFHQCTFSGDIDRQSAPSTPTFSSLESALNCQSNTLWDSLFPDLLLN</sequence>